<dbReference type="AlphaFoldDB" id="A0A6L7GWQ9"/>
<keyword evidence="2" id="KW-0547">Nucleotide-binding</keyword>
<dbReference type="Gene3D" id="1.10.3290.10">
    <property type="entry name" value="Fido-like domain"/>
    <property type="match status" value="1"/>
</dbReference>
<evidence type="ECO:0000256" key="1">
    <source>
        <dbReference type="PIRSR" id="PIRSR640198-1"/>
    </source>
</evidence>
<reference evidence="5 6" key="1">
    <citation type="submission" date="2019-11" db="EMBL/GenBank/DDBJ databases">
        <title>Gordonia sp. nov., a novel actinobacterium isolated from mangrove soil in Hainan.</title>
        <authorList>
            <person name="Huang X."/>
            <person name="Xie Y."/>
            <person name="Chu X."/>
            <person name="Xiao K."/>
        </authorList>
    </citation>
    <scope>NUCLEOTIDE SEQUENCE [LARGE SCALE GENOMIC DNA]</scope>
    <source>
        <strain evidence="5 6">HNM0687</strain>
    </source>
</reference>
<evidence type="ECO:0000256" key="3">
    <source>
        <dbReference type="SAM" id="MobiDB-lite"/>
    </source>
</evidence>
<name>A0A6L7GWQ9_9ACTN</name>
<evidence type="ECO:0000313" key="6">
    <source>
        <dbReference type="Proteomes" id="UP000475545"/>
    </source>
</evidence>
<dbReference type="GO" id="GO:0005524">
    <property type="term" value="F:ATP binding"/>
    <property type="evidence" value="ECO:0007669"/>
    <property type="project" value="UniProtKB-KW"/>
</dbReference>
<dbReference type="Proteomes" id="UP000475545">
    <property type="component" value="Unassembled WGS sequence"/>
</dbReference>
<keyword evidence="2" id="KW-0067">ATP-binding</keyword>
<dbReference type="SUPFAM" id="SSF140931">
    <property type="entry name" value="Fic-like"/>
    <property type="match status" value="1"/>
</dbReference>
<gene>
    <name evidence="5" type="ORF">GIY30_23850</name>
</gene>
<feature type="domain" description="Fido" evidence="4">
    <location>
        <begin position="147"/>
        <end position="295"/>
    </location>
</feature>
<dbReference type="InterPro" id="IPR003812">
    <property type="entry name" value="Fido"/>
</dbReference>
<accession>A0A6L7GWQ9</accession>
<proteinExistence type="predicted"/>
<evidence type="ECO:0000259" key="4">
    <source>
        <dbReference type="PROSITE" id="PS51459"/>
    </source>
</evidence>
<feature type="active site" evidence="1">
    <location>
        <position position="231"/>
    </location>
</feature>
<dbReference type="PANTHER" id="PTHR13504:SF38">
    <property type="entry name" value="FIDO DOMAIN-CONTAINING PROTEIN"/>
    <property type="match status" value="1"/>
</dbReference>
<dbReference type="EMBL" id="WMBR01000011">
    <property type="protein sequence ID" value="MXP24360.1"/>
    <property type="molecule type" value="Genomic_DNA"/>
</dbReference>
<organism evidence="5 6">
    <name type="scientific">Gordonia mangrovi</name>
    <dbReference type="NCBI Taxonomy" id="2665643"/>
    <lineage>
        <taxon>Bacteria</taxon>
        <taxon>Bacillati</taxon>
        <taxon>Actinomycetota</taxon>
        <taxon>Actinomycetes</taxon>
        <taxon>Mycobacteriales</taxon>
        <taxon>Gordoniaceae</taxon>
        <taxon>Gordonia</taxon>
    </lineage>
</organism>
<dbReference type="PANTHER" id="PTHR13504">
    <property type="entry name" value="FIDO DOMAIN-CONTAINING PROTEIN DDB_G0283145"/>
    <property type="match status" value="1"/>
</dbReference>
<dbReference type="PROSITE" id="PS51459">
    <property type="entry name" value="FIDO"/>
    <property type="match status" value="1"/>
</dbReference>
<feature type="region of interest" description="Disordered" evidence="3">
    <location>
        <begin position="1"/>
        <end position="21"/>
    </location>
</feature>
<evidence type="ECO:0000256" key="2">
    <source>
        <dbReference type="PIRSR" id="PIRSR640198-2"/>
    </source>
</evidence>
<dbReference type="Pfam" id="PF02661">
    <property type="entry name" value="Fic"/>
    <property type="match status" value="1"/>
</dbReference>
<sequence>MPSLSADNRSQNPWPAVSSEVVEWSPTTPADLLTRAQRERYRGPYRAALVPHIADLTPHVSPETSALVAEASSVITRFDAELRNELAPFSAILLRSESASSSQIENLSSGAKQVALAELGSRAERNATEIVGNVAATTAAIELADRLDTNAILAMHRALMEDTSPQMAGRWREDQVWIGGTSIGPHDADFVAPTPAHVPGLMDDLIAFSRRADVSPLIHVAVAHAQFETIHPFPDGNGRTGRALVQAMLRASRLTQNVTVPVSAGLLADTNSYFAALDAYRTGDPSPVVETFSYAALSAVDNGRRLVSDLRRIRELWGERVRARRGSGAQKLMDLLLRQPVVDRRATAAALGISPDNAGRAIDPLVEAGILREFTGFARNRMWQATEVADALDEFAARSVRRGHG</sequence>
<dbReference type="InterPro" id="IPR036597">
    <property type="entry name" value="Fido-like_dom_sf"/>
</dbReference>
<keyword evidence="6" id="KW-1185">Reference proteome</keyword>
<protein>
    <submittedName>
        <fullName evidence="5">Fic family protein</fullName>
    </submittedName>
</protein>
<feature type="compositionally biased region" description="Polar residues" evidence="3">
    <location>
        <begin position="1"/>
        <end position="13"/>
    </location>
</feature>
<comment type="caution">
    <text evidence="5">The sequence shown here is derived from an EMBL/GenBank/DDBJ whole genome shotgun (WGS) entry which is preliminary data.</text>
</comment>
<evidence type="ECO:0000313" key="5">
    <source>
        <dbReference type="EMBL" id="MXP24360.1"/>
    </source>
</evidence>
<feature type="binding site" evidence="2">
    <location>
        <begin position="235"/>
        <end position="242"/>
    </location>
    <ligand>
        <name>ATP</name>
        <dbReference type="ChEBI" id="CHEBI:30616"/>
    </ligand>
</feature>
<dbReference type="RefSeq" id="WP_160904558.1">
    <property type="nucleotide sequence ID" value="NZ_CP102850.1"/>
</dbReference>
<dbReference type="InterPro" id="IPR040198">
    <property type="entry name" value="Fido_containing"/>
</dbReference>